<dbReference type="EMBL" id="AP028056">
    <property type="protein sequence ID" value="BEH00982.1"/>
    <property type="molecule type" value="Genomic_DNA"/>
</dbReference>
<gene>
    <name evidence="1" type="ORF">brsh051_02630</name>
</gene>
<reference evidence="1" key="1">
    <citation type="journal article" date="2024" name="Int. J. Syst. Evol. Microbiol.">
        <title>Brooklawnia propionicigenes sp. nov., a facultatively anaerobic, propionate-producing bacterium isolated from a methanogenic reactor treating waste from cattle farms.</title>
        <authorList>
            <person name="Akita Y."/>
            <person name="Ueki A."/>
            <person name="Tonouchi A."/>
            <person name="Sugawara Y."/>
            <person name="Honma S."/>
            <person name="Kaku N."/>
            <person name="Ueki K."/>
        </authorList>
    </citation>
    <scope>NUCLEOTIDE SEQUENCE</scope>
    <source>
        <strain evidence="1">SH051</strain>
    </source>
</reference>
<accession>A0AAN0K8E4</accession>
<dbReference type="AlphaFoldDB" id="A0AAN0K8E4"/>
<protein>
    <recommendedName>
        <fullName evidence="3">Transcriptional regulator, AbiEi antitoxin, Type IV TA system</fullName>
    </recommendedName>
</protein>
<sequence length="343" mass="38571">MPSDPPAQAGWAAALCWGGGEICLWISERFAFDLPILLGMSTTYRFADLVEQGHDEYSIRTQVRSGELSSVRHGGYALDLDPDSPEARHRALIRTTVPLLNDDAVLSHCSAALLWGLPVPRRLLTKVHVTHDRPGGGHVRTWTHTHSSALPSLEIAEVEGLRITSLARTAVDTARLCSNQEALQIVDAAWRMLDTPTDLAAACEMAGRCHGIRAARWALAHADPRSESPGESLSRYWMIMGKIPTPTLQLEILDPGGNFVARADFAWEEYRVLGEFDGRIKYASSLNGQPLAEVVMREKERENRLRALGWWVYRWTWDDLRHGQRFAADLRRFLDESPFRRTR</sequence>
<proteinExistence type="predicted"/>
<evidence type="ECO:0000313" key="2">
    <source>
        <dbReference type="Proteomes" id="UP001431656"/>
    </source>
</evidence>
<organism evidence="1 2">
    <name type="scientific">Brooklawnia propionicigenes</name>
    <dbReference type="NCBI Taxonomy" id="3041175"/>
    <lineage>
        <taxon>Bacteria</taxon>
        <taxon>Bacillati</taxon>
        <taxon>Actinomycetota</taxon>
        <taxon>Actinomycetes</taxon>
        <taxon>Propionibacteriales</taxon>
        <taxon>Propionibacteriaceae</taxon>
        <taxon>Brooklawnia</taxon>
    </lineage>
</organism>
<evidence type="ECO:0008006" key="3">
    <source>
        <dbReference type="Google" id="ProtNLM"/>
    </source>
</evidence>
<name>A0AAN0K8E4_9ACTN</name>
<dbReference type="KEGG" id="broo:brsh051_02630"/>
<evidence type="ECO:0000313" key="1">
    <source>
        <dbReference type="EMBL" id="BEH00982.1"/>
    </source>
</evidence>
<dbReference type="Proteomes" id="UP001431656">
    <property type="component" value="Chromosome"/>
</dbReference>
<keyword evidence="2" id="KW-1185">Reference proteome</keyword>